<organism evidence="2">
    <name type="scientific">viral metagenome</name>
    <dbReference type="NCBI Taxonomy" id="1070528"/>
    <lineage>
        <taxon>unclassified sequences</taxon>
        <taxon>metagenomes</taxon>
        <taxon>organismal metagenomes</taxon>
    </lineage>
</organism>
<sequence length="119" mass="13522">MKNLVTNSLNFIKKHISSILFVVFVSFAYLTVKVLYHLNGDKGEKTIKKIYVIESFENDDLFKNGLCKATEGHSDKREKACNTLTKENCELSECCIYNKTADEQLKCVAGNDRDGPTYK</sequence>
<accession>A0A6C0KHM8</accession>
<evidence type="ECO:0000256" key="1">
    <source>
        <dbReference type="SAM" id="Phobius"/>
    </source>
</evidence>
<dbReference type="AlphaFoldDB" id="A0A6C0KHM8"/>
<name>A0A6C0KHM8_9ZZZZ</name>
<keyword evidence="1" id="KW-0812">Transmembrane</keyword>
<reference evidence="2" key="1">
    <citation type="journal article" date="2020" name="Nature">
        <title>Giant virus diversity and host interactions through global metagenomics.</title>
        <authorList>
            <person name="Schulz F."/>
            <person name="Roux S."/>
            <person name="Paez-Espino D."/>
            <person name="Jungbluth S."/>
            <person name="Walsh D.A."/>
            <person name="Denef V.J."/>
            <person name="McMahon K.D."/>
            <person name="Konstantinidis K.T."/>
            <person name="Eloe-Fadrosh E.A."/>
            <person name="Kyrpides N.C."/>
            <person name="Woyke T."/>
        </authorList>
    </citation>
    <scope>NUCLEOTIDE SEQUENCE</scope>
    <source>
        <strain evidence="2">GVMAG-S-3300011013-78</strain>
    </source>
</reference>
<proteinExistence type="predicted"/>
<feature type="transmembrane region" description="Helical" evidence="1">
    <location>
        <begin position="16"/>
        <end position="36"/>
    </location>
</feature>
<evidence type="ECO:0000313" key="2">
    <source>
        <dbReference type="EMBL" id="QHU16297.1"/>
    </source>
</evidence>
<keyword evidence="1" id="KW-0472">Membrane</keyword>
<protein>
    <submittedName>
        <fullName evidence="2">Uncharacterized protein</fullName>
    </submittedName>
</protein>
<keyword evidence="1" id="KW-1133">Transmembrane helix</keyword>
<dbReference type="EMBL" id="MN740879">
    <property type="protein sequence ID" value="QHU16297.1"/>
    <property type="molecule type" value="Genomic_DNA"/>
</dbReference>